<name>A0A7J9K4N7_9ROSI</name>
<reference evidence="1 2" key="1">
    <citation type="journal article" date="2019" name="Genome Biol. Evol.">
        <title>Insights into the evolution of the New World diploid cottons (Gossypium, subgenus Houzingenia) based on genome sequencing.</title>
        <authorList>
            <person name="Grover C.E."/>
            <person name="Arick M.A. 2nd"/>
            <person name="Thrash A."/>
            <person name="Conover J.L."/>
            <person name="Sanders W.S."/>
            <person name="Peterson D.G."/>
            <person name="Frelichowski J.E."/>
            <person name="Scheffler J.A."/>
            <person name="Scheffler B.E."/>
            <person name="Wendel J.F."/>
        </authorList>
    </citation>
    <scope>NUCLEOTIDE SEQUENCE [LARGE SCALE GENOMIC DNA]</scope>
    <source>
        <strain evidence="1">6</strain>
        <tissue evidence="1">Leaf</tissue>
    </source>
</reference>
<accession>A0A7J9K4N7</accession>
<proteinExistence type="predicted"/>
<gene>
    <name evidence="1" type="ORF">Goarm_003926</name>
</gene>
<protein>
    <submittedName>
        <fullName evidence="1">Uncharacterized protein</fullName>
    </submittedName>
</protein>
<evidence type="ECO:0000313" key="1">
    <source>
        <dbReference type="EMBL" id="MBA0841435.1"/>
    </source>
</evidence>
<evidence type="ECO:0000313" key="2">
    <source>
        <dbReference type="Proteomes" id="UP000593575"/>
    </source>
</evidence>
<sequence>MGIVARNAQGQVIASCSNIPLKCGLSICSRSPRMFMGS</sequence>
<dbReference type="Proteomes" id="UP000593575">
    <property type="component" value="Unassembled WGS sequence"/>
</dbReference>
<dbReference type="EMBL" id="JABFAE010000011">
    <property type="protein sequence ID" value="MBA0841435.1"/>
    <property type="molecule type" value="Genomic_DNA"/>
</dbReference>
<dbReference type="AlphaFoldDB" id="A0A7J9K4N7"/>
<comment type="caution">
    <text evidence="1">The sequence shown here is derived from an EMBL/GenBank/DDBJ whole genome shotgun (WGS) entry which is preliminary data.</text>
</comment>
<organism evidence="1 2">
    <name type="scientific">Gossypium armourianum</name>
    <dbReference type="NCBI Taxonomy" id="34283"/>
    <lineage>
        <taxon>Eukaryota</taxon>
        <taxon>Viridiplantae</taxon>
        <taxon>Streptophyta</taxon>
        <taxon>Embryophyta</taxon>
        <taxon>Tracheophyta</taxon>
        <taxon>Spermatophyta</taxon>
        <taxon>Magnoliopsida</taxon>
        <taxon>eudicotyledons</taxon>
        <taxon>Gunneridae</taxon>
        <taxon>Pentapetalae</taxon>
        <taxon>rosids</taxon>
        <taxon>malvids</taxon>
        <taxon>Malvales</taxon>
        <taxon>Malvaceae</taxon>
        <taxon>Malvoideae</taxon>
        <taxon>Gossypium</taxon>
    </lineage>
</organism>
<keyword evidence="2" id="KW-1185">Reference proteome</keyword>